<keyword evidence="1" id="KW-1133">Transmembrane helix</keyword>
<accession>A0ABV5WAJ0</accession>
<gene>
    <name evidence="2" type="ORF">ACFFMS_03495</name>
</gene>
<dbReference type="EMBL" id="JBHMAF010000017">
    <property type="protein sequence ID" value="MFB9757606.1"/>
    <property type="molecule type" value="Genomic_DNA"/>
</dbReference>
<sequence length="118" mass="12809">MCTIKTPPLESEGFPLRKRTHHLKSGEKQEEYAVELAPQHIQRSAEGERANTGVVVGYIGLFLALFSIALYPIVFGSLSILMGLLAVNYGSKTLGYTAIGFGAFSVLFSILYPLLSSV</sequence>
<keyword evidence="1" id="KW-0812">Transmembrane</keyword>
<dbReference type="Proteomes" id="UP001589609">
    <property type="component" value="Unassembled WGS sequence"/>
</dbReference>
<reference evidence="2 3" key="1">
    <citation type="submission" date="2024-09" db="EMBL/GenBank/DDBJ databases">
        <authorList>
            <person name="Sun Q."/>
            <person name="Mori K."/>
        </authorList>
    </citation>
    <scope>NUCLEOTIDE SEQUENCE [LARGE SCALE GENOMIC DNA]</scope>
    <source>
        <strain evidence="2 3">JCM 11201</strain>
    </source>
</reference>
<organism evidence="2 3">
    <name type="scientific">Ectobacillus funiculus</name>
    <dbReference type="NCBI Taxonomy" id="137993"/>
    <lineage>
        <taxon>Bacteria</taxon>
        <taxon>Bacillati</taxon>
        <taxon>Bacillota</taxon>
        <taxon>Bacilli</taxon>
        <taxon>Bacillales</taxon>
        <taxon>Bacillaceae</taxon>
        <taxon>Ectobacillus</taxon>
    </lineage>
</organism>
<name>A0ABV5WAJ0_9BACI</name>
<protein>
    <submittedName>
        <fullName evidence="2">Permease</fullName>
    </submittedName>
</protein>
<feature type="transmembrane region" description="Helical" evidence="1">
    <location>
        <begin position="94"/>
        <end position="115"/>
    </location>
</feature>
<dbReference type="PANTHER" id="PTHR40040">
    <property type="entry name" value="SMALL HYDROPHOBIC PROTEIN-RELATED"/>
    <property type="match status" value="1"/>
</dbReference>
<comment type="caution">
    <text evidence="2">The sequence shown here is derived from an EMBL/GenBank/DDBJ whole genome shotgun (WGS) entry which is preliminary data.</text>
</comment>
<keyword evidence="1" id="KW-0472">Membrane</keyword>
<dbReference type="PANTHER" id="PTHR40040:SF1">
    <property type="entry name" value="MEMBRANE PROTEIN"/>
    <property type="match status" value="1"/>
</dbReference>
<evidence type="ECO:0000256" key="1">
    <source>
        <dbReference type="SAM" id="Phobius"/>
    </source>
</evidence>
<dbReference type="InterPro" id="IPR055338">
    <property type="entry name" value="YqfX-like"/>
</dbReference>
<feature type="transmembrane region" description="Helical" evidence="1">
    <location>
        <begin position="58"/>
        <end position="87"/>
    </location>
</feature>
<dbReference type="RefSeq" id="WP_379947914.1">
    <property type="nucleotide sequence ID" value="NZ_JBHMAF010000017.1"/>
</dbReference>
<proteinExistence type="predicted"/>
<keyword evidence="3" id="KW-1185">Reference proteome</keyword>
<evidence type="ECO:0000313" key="3">
    <source>
        <dbReference type="Proteomes" id="UP001589609"/>
    </source>
</evidence>
<evidence type="ECO:0000313" key="2">
    <source>
        <dbReference type="EMBL" id="MFB9757606.1"/>
    </source>
</evidence>